<dbReference type="Gene3D" id="1.10.10.1940">
    <property type="match status" value="1"/>
</dbReference>
<dbReference type="Pfam" id="PF01549">
    <property type="entry name" value="ShK"/>
    <property type="match status" value="2"/>
</dbReference>
<comment type="caution">
    <text evidence="2">The sequence shown here is derived from an EMBL/GenBank/DDBJ whole genome shotgun (WGS) entry which is preliminary data.</text>
</comment>
<organism evidence="2 3">
    <name type="scientific">Owenia fusiformis</name>
    <name type="common">Polychaete worm</name>
    <dbReference type="NCBI Taxonomy" id="6347"/>
    <lineage>
        <taxon>Eukaryota</taxon>
        <taxon>Metazoa</taxon>
        <taxon>Spiralia</taxon>
        <taxon>Lophotrochozoa</taxon>
        <taxon>Annelida</taxon>
        <taxon>Polychaeta</taxon>
        <taxon>Sedentaria</taxon>
        <taxon>Canalipalpata</taxon>
        <taxon>Sabellida</taxon>
        <taxon>Oweniida</taxon>
        <taxon>Oweniidae</taxon>
        <taxon>Owenia</taxon>
    </lineage>
</organism>
<evidence type="ECO:0000313" key="3">
    <source>
        <dbReference type="Proteomes" id="UP000749559"/>
    </source>
</evidence>
<dbReference type="AlphaFoldDB" id="A0A8J1U2A0"/>
<dbReference type="Gene3D" id="3.40.390.10">
    <property type="entry name" value="Collagenase (Catalytic Domain)"/>
    <property type="match status" value="1"/>
</dbReference>
<keyword evidence="3" id="KW-1185">Reference proteome</keyword>
<comment type="caution">
    <text evidence="1">Lacks conserved residue(s) required for the propagation of feature annotation.</text>
</comment>
<dbReference type="PROSITE" id="PS51670">
    <property type="entry name" value="SHKT"/>
    <property type="match status" value="2"/>
</dbReference>
<proteinExistence type="predicted"/>
<dbReference type="SMART" id="SM00254">
    <property type="entry name" value="ShKT"/>
    <property type="match status" value="2"/>
</dbReference>
<accession>A0A8J1U2A0</accession>
<name>A0A8J1U2A0_OWEFU</name>
<dbReference type="EMBL" id="CAIIXF020000006">
    <property type="protein sequence ID" value="CAH1787572.1"/>
    <property type="molecule type" value="Genomic_DNA"/>
</dbReference>
<keyword evidence="1" id="KW-1015">Disulfide bond</keyword>
<dbReference type="OrthoDB" id="6132182at2759"/>
<reference evidence="2" key="1">
    <citation type="submission" date="2022-03" db="EMBL/GenBank/DDBJ databases">
        <authorList>
            <person name="Martin C."/>
        </authorList>
    </citation>
    <scope>NUCLEOTIDE SEQUENCE</scope>
</reference>
<protein>
    <submittedName>
        <fullName evidence="2">Uncharacterized protein</fullName>
    </submittedName>
</protein>
<feature type="disulfide bond" evidence="1">
    <location>
        <begin position="408"/>
        <end position="442"/>
    </location>
</feature>
<gene>
    <name evidence="2" type="ORF">OFUS_LOCUS13242</name>
</gene>
<sequence length="444" mass="48931">MIILYFFVFSFVILGVSSINGTRDISYEARFLTQFASHDERGGYGGNRPGSATNTHSCNNIRGVPIILRDGAHMFPDGLTSFYQKYTEAYDIPVVSSNRVSDSALQRACYVLRFILADRYDVRNAFYKSGGRVALIGINEDTTSIPEHSFLADSWNLRARGLGGTRGIPISTAGEENALCLANDRYPSQDINLHEYVHALHLIGASVAIPGFHNRLTSLYKSAKSAGRWAKTYSMSTVQEYWAEGVQSYHNVNRHSAQPDGTAGPISNRNALKSYDPGLYDIIREIFPCDNEYIKRCTKSRSAEASQELKMNCKGGVDNGGGLEGVNAVENGGRKTGRRGNKGTPATSFVRATAPTTHTPSSSGCEDMDRECKEWSQQNYCTSSNYVKNNCKKSCNTCKSSSRNHGNCLDENAYCASWAEMGECTNNPGYMLNFCRRSCGLCSR</sequence>
<dbReference type="GO" id="GO:0008237">
    <property type="term" value="F:metallopeptidase activity"/>
    <property type="evidence" value="ECO:0007669"/>
    <property type="project" value="InterPro"/>
</dbReference>
<dbReference type="PANTHER" id="PTHR21724">
    <property type="entry name" value="SHKT DOMAIN-CONTAINING PROTEIN"/>
    <property type="match status" value="1"/>
</dbReference>
<evidence type="ECO:0000256" key="1">
    <source>
        <dbReference type="PROSITE-ProRule" id="PRU01005"/>
    </source>
</evidence>
<dbReference type="InterPro" id="IPR024079">
    <property type="entry name" value="MetalloPept_cat_dom_sf"/>
</dbReference>
<dbReference type="InterPro" id="IPR003582">
    <property type="entry name" value="ShKT_dom"/>
</dbReference>
<dbReference type="PANTHER" id="PTHR21724:SF109">
    <property type="entry name" value="SHKT DOMAIN-CONTAINING PROTEIN"/>
    <property type="match status" value="1"/>
</dbReference>
<evidence type="ECO:0000313" key="2">
    <source>
        <dbReference type="EMBL" id="CAH1787572.1"/>
    </source>
</evidence>
<dbReference type="Proteomes" id="UP000749559">
    <property type="component" value="Unassembled WGS sequence"/>
</dbReference>